<dbReference type="EMBL" id="SULG01000004">
    <property type="protein sequence ID" value="TLD43349.1"/>
    <property type="molecule type" value="Genomic_DNA"/>
</dbReference>
<comment type="function">
    <text evidence="8">Also involved in hydrogenase metallocenter assembly, probably by participating in the nickel insertion step. This function in hydrogenase biosynthesis requires chaperone activity and the presence of the metal-binding domain, but not PPIase activity.</text>
</comment>
<dbReference type="InterPro" id="IPR046357">
    <property type="entry name" value="PPIase_dom_sf"/>
</dbReference>
<keyword evidence="5 9" id="KW-0697">Rotamase</keyword>
<evidence type="ECO:0000256" key="7">
    <source>
        <dbReference type="ARBA" id="ARBA00023235"/>
    </source>
</evidence>
<dbReference type="InterPro" id="IPR001179">
    <property type="entry name" value="PPIase_FKBP_dom"/>
</dbReference>
<keyword evidence="7 9" id="KW-0413">Isomerase</keyword>
<dbReference type="PANTHER" id="PTHR47861:SF3">
    <property type="entry name" value="FKBP-TYPE PEPTIDYL-PROLYL CIS-TRANS ISOMERASE SLYD"/>
    <property type="match status" value="1"/>
</dbReference>
<evidence type="ECO:0000256" key="1">
    <source>
        <dbReference type="ARBA" id="ARBA00000971"/>
    </source>
</evidence>
<evidence type="ECO:0000256" key="5">
    <source>
        <dbReference type="ARBA" id="ARBA00023110"/>
    </source>
</evidence>
<dbReference type="AlphaFoldDB" id="A0A533QFE7"/>
<comment type="similarity">
    <text evidence="3 10">Belongs to the FKBP-type PPIase family.</text>
</comment>
<dbReference type="PANTHER" id="PTHR47861">
    <property type="entry name" value="FKBP-TYPE PEPTIDYL-PROLYL CIS-TRANS ISOMERASE SLYD"/>
    <property type="match status" value="1"/>
</dbReference>
<evidence type="ECO:0000256" key="4">
    <source>
        <dbReference type="ARBA" id="ARBA00022490"/>
    </source>
</evidence>
<keyword evidence="6" id="KW-0143">Chaperone</keyword>
<comment type="catalytic activity">
    <reaction evidence="1 9 10">
        <text>[protein]-peptidylproline (omega=180) = [protein]-peptidylproline (omega=0)</text>
        <dbReference type="Rhea" id="RHEA:16237"/>
        <dbReference type="Rhea" id="RHEA-COMP:10747"/>
        <dbReference type="Rhea" id="RHEA-COMP:10748"/>
        <dbReference type="ChEBI" id="CHEBI:83833"/>
        <dbReference type="ChEBI" id="CHEBI:83834"/>
        <dbReference type="EC" id="5.2.1.8"/>
    </reaction>
</comment>
<dbReference type="Gene3D" id="3.10.50.40">
    <property type="match status" value="1"/>
</dbReference>
<dbReference type="SUPFAM" id="SSF54534">
    <property type="entry name" value="FKBP-like"/>
    <property type="match status" value="1"/>
</dbReference>
<evidence type="ECO:0000313" key="13">
    <source>
        <dbReference type="Proteomes" id="UP000319783"/>
    </source>
</evidence>
<evidence type="ECO:0000259" key="11">
    <source>
        <dbReference type="PROSITE" id="PS50059"/>
    </source>
</evidence>
<dbReference type="Proteomes" id="UP000319783">
    <property type="component" value="Unassembled WGS sequence"/>
</dbReference>
<protein>
    <recommendedName>
        <fullName evidence="10">Peptidyl-prolyl cis-trans isomerase</fullName>
        <ecNumber evidence="10">5.2.1.8</ecNumber>
    </recommendedName>
</protein>
<evidence type="ECO:0000256" key="3">
    <source>
        <dbReference type="ARBA" id="ARBA00006577"/>
    </source>
</evidence>
<name>A0A533QFE7_9BACT</name>
<accession>A0A533QFE7</accession>
<evidence type="ECO:0000256" key="9">
    <source>
        <dbReference type="PROSITE-ProRule" id="PRU00277"/>
    </source>
</evidence>
<keyword evidence="4" id="KW-0963">Cytoplasm</keyword>
<comment type="subcellular location">
    <subcellularLocation>
        <location evidence="2">Cytoplasm</location>
    </subcellularLocation>
</comment>
<dbReference type="GO" id="GO:0003755">
    <property type="term" value="F:peptidyl-prolyl cis-trans isomerase activity"/>
    <property type="evidence" value="ECO:0007669"/>
    <property type="project" value="UniProtKB-UniRule"/>
</dbReference>
<comment type="caution">
    <text evidence="12">The sequence shown here is derived from an EMBL/GenBank/DDBJ whole genome shotgun (WGS) entry which is preliminary data.</text>
</comment>
<evidence type="ECO:0000256" key="10">
    <source>
        <dbReference type="RuleBase" id="RU003915"/>
    </source>
</evidence>
<evidence type="ECO:0000256" key="2">
    <source>
        <dbReference type="ARBA" id="ARBA00004496"/>
    </source>
</evidence>
<dbReference type="PROSITE" id="PS50059">
    <property type="entry name" value="FKBP_PPIASE"/>
    <property type="match status" value="1"/>
</dbReference>
<proteinExistence type="inferred from homology"/>
<evidence type="ECO:0000256" key="8">
    <source>
        <dbReference type="ARBA" id="ARBA00037071"/>
    </source>
</evidence>
<reference evidence="12 13" key="1">
    <citation type="submission" date="2019-04" db="EMBL/GenBank/DDBJ databases">
        <title>Genome of a novel bacterium Candidatus Jettenia ecosi reconstructed from metagenome of an anammox bioreactor.</title>
        <authorList>
            <person name="Mardanov A.V."/>
            <person name="Beletsky A.V."/>
            <person name="Ravin N.V."/>
            <person name="Botchkova E.A."/>
            <person name="Litti Y.V."/>
            <person name="Nozhevnikova A.N."/>
        </authorList>
    </citation>
    <scope>NUCLEOTIDE SEQUENCE [LARGE SCALE GENOMIC DNA]</scope>
    <source>
        <strain evidence="12">J2</strain>
    </source>
</reference>
<evidence type="ECO:0000256" key="6">
    <source>
        <dbReference type="ARBA" id="ARBA00023186"/>
    </source>
</evidence>
<dbReference type="GO" id="GO:0042026">
    <property type="term" value="P:protein refolding"/>
    <property type="evidence" value="ECO:0007669"/>
    <property type="project" value="UniProtKB-ARBA"/>
</dbReference>
<evidence type="ECO:0000313" key="12">
    <source>
        <dbReference type="EMBL" id="TLD43349.1"/>
    </source>
</evidence>
<dbReference type="EC" id="5.2.1.8" evidence="10"/>
<gene>
    <name evidence="12" type="ORF">JETT_0354</name>
</gene>
<dbReference type="GO" id="GO:0005737">
    <property type="term" value="C:cytoplasm"/>
    <property type="evidence" value="ECO:0007669"/>
    <property type="project" value="UniProtKB-SubCell"/>
</dbReference>
<feature type="domain" description="PPIase FKBP-type" evidence="11">
    <location>
        <begin position="7"/>
        <end position="88"/>
    </location>
</feature>
<dbReference type="Pfam" id="PF00254">
    <property type="entry name" value="FKBP_C"/>
    <property type="match status" value="1"/>
</dbReference>
<organism evidence="12 13">
    <name type="scientific">Candidatus Jettenia ecosi</name>
    <dbReference type="NCBI Taxonomy" id="2494326"/>
    <lineage>
        <taxon>Bacteria</taxon>
        <taxon>Pseudomonadati</taxon>
        <taxon>Planctomycetota</taxon>
        <taxon>Candidatus Brocadiia</taxon>
        <taxon>Candidatus Brocadiales</taxon>
        <taxon>Candidatus Brocadiaceae</taxon>
        <taxon>Candidatus Jettenia</taxon>
    </lineage>
</organism>
<sequence>MRQAKYGDTVKVHYTGKLDDSTVFDSSEDREPLQFTIGNGQIIPSFEQSVVGMSPGESKTINIKSEDAYGGHNEEMVGVIDRDEFPPDVEPKIGQQFKVRGVDGQTSVVTVTDVSESDVTLDANHPLAGKDLIFDVKLIDIA</sequence>